<protein>
    <submittedName>
        <fullName evidence="2">Uncharacterized protein LOC110012602</fullName>
    </submittedName>
</protein>
<gene>
    <name evidence="2" type="primary">LOC110012602</name>
</gene>
<evidence type="ECO:0000313" key="1">
    <source>
        <dbReference type="Proteomes" id="UP000504604"/>
    </source>
</evidence>
<dbReference type="AlphaFoldDB" id="A0A8M8V920"/>
<keyword evidence="1" id="KW-1185">Reference proteome</keyword>
<accession>A0A8M8V920</accession>
<organism evidence="1 2">
    <name type="scientific">Sesamum indicum</name>
    <name type="common">Oriental sesame</name>
    <name type="synonym">Sesamum orientale</name>
    <dbReference type="NCBI Taxonomy" id="4182"/>
    <lineage>
        <taxon>Eukaryota</taxon>
        <taxon>Viridiplantae</taxon>
        <taxon>Streptophyta</taxon>
        <taxon>Embryophyta</taxon>
        <taxon>Tracheophyta</taxon>
        <taxon>Spermatophyta</taxon>
        <taxon>Magnoliopsida</taxon>
        <taxon>eudicotyledons</taxon>
        <taxon>Gunneridae</taxon>
        <taxon>Pentapetalae</taxon>
        <taxon>asterids</taxon>
        <taxon>lamiids</taxon>
        <taxon>Lamiales</taxon>
        <taxon>Pedaliaceae</taxon>
        <taxon>Sesamum</taxon>
    </lineage>
</organism>
<dbReference type="RefSeq" id="XP_020552581.1">
    <property type="nucleotide sequence ID" value="XM_020696922.1"/>
</dbReference>
<dbReference type="KEGG" id="sind:110012602"/>
<proteinExistence type="predicted"/>
<name>A0A8M8V920_SESIN</name>
<reference evidence="2" key="1">
    <citation type="submission" date="2025-08" db="UniProtKB">
        <authorList>
            <consortium name="RefSeq"/>
        </authorList>
    </citation>
    <scope>IDENTIFICATION</scope>
</reference>
<dbReference type="Proteomes" id="UP000504604">
    <property type="component" value="Linkage group LG9"/>
</dbReference>
<evidence type="ECO:0000313" key="2">
    <source>
        <dbReference type="RefSeq" id="XP_020552581.1"/>
    </source>
</evidence>
<sequence>MLPIHHNEIAWKERYKARLVAKGFRGGWKEPIFMRPLPGRGAFLRQWRSRVGTCTKWMLIMLFLEVEVYMKFPPNFRSSTTRKACRLRISLYGRKKGRDRSPLLKLNMGLWPSRPMNSHDSSLFLQQSESPMLNQPYCIVTTKRPCTLLQIPCFRSEQNTLRFTATLPITHYKKVKSPCAMCHPSCSWWTSSQRQLDGLNSIFFWTSCAFGIFKPQDLHRFGHDSIVQTWSFSREINEAANLFWLEQHPLCISIQSLSTAHKFC</sequence>
<dbReference type="GeneID" id="110012602"/>